<organism evidence="3 4">
    <name type="scientific">Polymorphospora lycopeni</name>
    <dbReference type="NCBI Taxonomy" id="3140240"/>
    <lineage>
        <taxon>Bacteria</taxon>
        <taxon>Bacillati</taxon>
        <taxon>Actinomycetota</taxon>
        <taxon>Actinomycetes</taxon>
        <taxon>Micromonosporales</taxon>
        <taxon>Micromonosporaceae</taxon>
        <taxon>Polymorphospora</taxon>
    </lineage>
</organism>
<feature type="transmembrane region" description="Helical" evidence="2">
    <location>
        <begin position="107"/>
        <end position="129"/>
    </location>
</feature>
<keyword evidence="4" id="KW-1185">Reference proteome</keyword>
<sequence length="174" mass="17779">KPGQLPPPAGYPALPAAPVPGPRPPLGADGVVAGADPDAELESARQAADVADAAAHTGEQIARRPPLLPSWSPFARAAAVYAGCALLSLVPMFLLEIGAGLGAVGTFTLYAWTCAGLPVLAFFAGYLVLGRWGRPPGVDETPSRYVLVGFALCLVLPVLAYCGYVVALRTVFGG</sequence>
<dbReference type="Proteomes" id="UP001582793">
    <property type="component" value="Unassembled WGS sequence"/>
</dbReference>
<feature type="compositionally biased region" description="Pro residues" evidence="1">
    <location>
        <begin position="1"/>
        <end position="25"/>
    </location>
</feature>
<keyword evidence="2" id="KW-0472">Membrane</keyword>
<evidence type="ECO:0000256" key="2">
    <source>
        <dbReference type="SAM" id="Phobius"/>
    </source>
</evidence>
<dbReference type="EMBL" id="JBCGDC010000096">
    <property type="protein sequence ID" value="MFB6396550.1"/>
    <property type="molecule type" value="Genomic_DNA"/>
</dbReference>
<keyword evidence="2" id="KW-0812">Transmembrane</keyword>
<evidence type="ECO:0000313" key="4">
    <source>
        <dbReference type="Proteomes" id="UP001582793"/>
    </source>
</evidence>
<feature type="non-terminal residue" evidence="3">
    <location>
        <position position="1"/>
    </location>
</feature>
<reference evidence="3 4" key="1">
    <citation type="submission" date="2024-04" db="EMBL/GenBank/DDBJ databases">
        <title>Polymorphospora sp. isolated from Baiyangdian Lake in Xiong'an New Area.</title>
        <authorList>
            <person name="Zhang X."/>
            <person name="Liu J."/>
        </authorList>
    </citation>
    <scope>NUCLEOTIDE SEQUENCE [LARGE SCALE GENOMIC DNA]</scope>
    <source>
        <strain evidence="3 4">2-325</strain>
    </source>
</reference>
<accession>A0ABV5CX08</accession>
<gene>
    <name evidence="3" type="ORF">AAFH96_26120</name>
</gene>
<protein>
    <submittedName>
        <fullName evidence="3">Uncharacterized protein</fullName>
    </submittedName>
</protein>
<comment type="caution">
    <text evidence="3">The sequence shown here is derived from an EMBL/GenBank/DDBJ whole genome shotgun (WGS) entry which is preliminary data.</text>
</comment>
<feature type="region of interest" description="Disordered" evidence="1">
    <location>
        <begin position="1"/>
        <end position="34"/>
    </location>
</feature>
<dbReference type="RefSeq" id="WP_375735946.1">
    <property type="nucleotide sequence ID" value="NZ_JBCGDC010000096.1"/>
</dbReference>
<feature type="transmembrane region" description="Helical" evidence="2">
    <location>
        <begin position="145"/>
        <end position="168"/>
    </location>
</feature>
<keyword evidence="2" id="KW-1133">Transmembrane helix</keyword>
<evidence type="ECO:0000313" key="3">
    <source>
        <dbReference type="EMBL" id="MFB6396550.1"/>
    </source>
</evidence>
<feature type="transmembrane region" description="Helical" evidence="2">
    <location>
        <begin position="74"/>
        <end position="95"/>
    </location>
</feature>
<name>A0ABV5CX08_9ACTN</name>
<evidence type="ECO:0000256" key="1">
    <source>
        <dbReference type="SAM" id="MobiDB-lite"/>
    </source>
</evidence>
<proteinExistence type="predicted"/>